<dbReference type="Pfam" id="PF01329">
    <property type="entry name" value="Pterin_4a"/>
    <property type="match status" value="1"/>
</dbReference>
<accession>A0A367L5W7</accession>
<dbReference type="AlphaFoldDB" id="A0A367L5W7"/>
<reference evidence="6 7" key="1">
    <citation type="journal article" date="2015" name="BMC Genomics">
        <title>Insights from the genome of Ophiocordyceps polyrhachis-furcata to pathogenicity and host specificity in insect fungi.</title>
        <authorList>
            <person name="Wichadakul D."/>
            <person name="Kobmoo N."/>
            <person name="Ingsriswang S."/>
            <person name="Tangphatsornruang S."/>
            <person name="Chantasingh D."/>
            <person name="Luangsa-ard J.J."/>
            <person name="Eurwilaichitr L."/>
        </authorList>
    </citation>
    <scope>NUCLEOTIDE SEQUENCE [LARGE SCALE GENOMIC DNA]</scope>
    <source>
        <strain evidence="6 7">BCC 54312</strain>
    </source>
</reference>
<dbReference type="Proteomes" id="UP000253664">
    <property type="component" value="Unassembled WGS sequence"/>
</dbReference>
<gene>
    <name evidence="6" type="ORF">L249_4174</name>
</gene>
<name>A0A367L5W7_9HYPO</name>
<evidence type="ECO:0000313" key="6">
    <source>
        <dbReference type="EMBL" id="RCI09820.1"/>
    </source>
</evidence>
<dbReference type="EMBL" id="LKCN02000014">
    <property type="protein sequence ID" value="RCI09820.1"/>
    <property type="molecule type" value="Genomic_DNA"/>
</dbReference>
<evidence type="ECO:0000256" key="4">
    <source>
        <dbReference type="ARBA" id="ARBA00023239"/>
    </source>
</evidence>
<dbReference type="SUPFAM" id="SSF55248">
    <property type="entry name" value="PCD-like"/>
    <property type="match status" value="1"/>
</dbReference>
<evidence type="ECO:0000256" key="3">
    <source>
        <dbReference type="ARBA" id="ARBA00013252"/>
    </source>
</evidence>
<comment type="catalytic activity">
    <reaction evidence="1">
        <text>(4aS,6R)-4a-hydroxy-L-erythro-5,6,7,8-tetrahydrobiopterin = (6R)-L-erythro-6,7-dihydrobiopterin + H2O</text>
        <dbReference type="Rhea" id="RHEA:11920"/>
        <dbReference type="ChEBI" id="CHEBI:15377"/>
        <dbReference type="ChEBI" id="CHEBI:15642"/>
        <dbReference type="ChEBI" id="CHEBI:43120"/>
        <dbReference type="EC" id="4.2.1.96"/>
    </reaction>
</comment>
<keyword evidence="7" id="KW-1185">Reference proteome</keyword>
<evidence type="ECO:0000256" key="2">
    <source>
        <dbReference type="ARBA" id="ARBA00006472"/>
    </source>
</evidence>
<dbReference type="CDD" id="cd00488">
    <property type="entry name" value="PCD_DCoH"/>
    <property type="match status" value="1"/>
</dbReference>
<evidence type="ECO:0000313" key="7">
    <source>
        <dbReference type="Proteomes" id="UP000253664"/>
    </source>
</evidence>
<dbReference type="STRING" id="1330021.A0A367L5W7"/>
<dbReference type="Gene3D" id="3.30.1360.20">
    <property type="entry name" value="Transcriptional coactivator/pterin dehydratase"/>
    <property type="match status" value="1"/>
</dbReference>
<dbReference type="PANTHER" id="PTHR12599:SF0">
    <property type="entry name" value="PTERIN-4-ALPHA-CARBINOLAMINE DEHYDRATASE"/>
    <property type="match status" value="1"/>
</dbReference>
<comment type="caution">
    <text evidence="6">The sequence shown here is derived from an EMBL/GenBank/DDBJ whole genome shotgun (WGS) entry which is preliminary data.</text>
</comment>
<dbReference type="HAMAP" id="MF_00434">
    <property type="entry name" value="Pterin_4_alpha"/>
    <property type="match status" value="1"/>
</dbReference>
<keyword evidence="4" id="KW-0456">Lyase</keyword>
<comment type="similarity">
    <text evidence="2">Belongs to the pterin-4-alpha-carbinolamine dehydratase family.</text>
</comment>
<evidence type="ECO:0000256" key="5">
    <source>
        <dbReference type="ARBA" id="ARBA00030497"/>
    </source>
</evidence>
<dbReference type="PANTHER" id="PTHR12599">
    <property type="entry name" value="PTERIN-4-ALPHA-CARBINOLAMINE DEHYDRATASE"/>
    <property type="match status" value="1"/>
</dbReference>
<dbReference type="InterPro" id="IPR036428">
    <property type="entry name" value="PCD_sf"/>
</dbReference>
<dbReference type="InterPro" id="IPR001533">
    <property type="entry name" value="Pterin_deHydtase"/>
</dbReference>
<evidence type="ECO:0000256" key="1">
    <source>
        <dbReference type="ARBA" id="ARBA00001554"/>
    </source>
</evidence>
<organism evidence="6 7">
    <name type="scientific">Ophiocordyceps polyrhachis-furcata BCC 54312</name>
    <dbReference type="NCBI Taxonomy" id="1330021"/>
    <lineage>
        <taxon>Eukaryota</taxon>
        <taxon>Fungi</taxon>
        <taxon>Dikarya</taxon>
        <taxon>Ascomycota</taxon>
        <taxon>Pezizomycotina</taxon>
        <taxon>Sordariomycetes</taxon>
        <taxon>Hypocreomycetidae</taxon>
        <taxon>Hypocreales</taxon>
        <taxon>Ophiocordycipitaceae</taxon>
        <taxon>Ophiocordyceps</taxon>
    </lineage>
</organism>
<dbReference type="OrthoDB" id="277398at2759"/>
<proteinExistence type="inferred from homology"/>
<dbReference type="EC" id="4.2.1.96" evidence="3"/>
<dbReference type="GO" id="GO:0008124">
    <property type="term" value="F:4-alpha-hydroxytetrahydrobiopterin dehydratase activity"/>
    <property type="evidence" value="ECO:0007669"/>
    <property type="project" value="UniProtKB-EC"/>
</dbReference>
<sequence length="171" mass="18685">MPAPAAGAAVAASSAARRRLLASASLPLRRRRLSSSAAMQPRFAPGTNTHSLEPALASLLGRWQLASDGRALERTFRFKTFAKTWDFMTAVALQAKIHNHHPEWSNVYNTTLVRWTTHNPLGLSEKDVRLAAICDTLAGDFQEVDVKESAGDTVEEELLARVVTNARDCCS</sequence>
<dbReference type="GO" id="GO:0006729">
    <property type="term" value="P:tetrahydrobiopterin biosynthetic process"/>
    <property type="evidence" value="ECO:0007669"/>
    <property type="project" value="InterPro"/>
</dbReference>
<protein>
    <recommendedName>
        <fullName evidence="3">4a-hydroxytetrahydrobiopterin dehydratase</fullName>
        <ecNumber evidence="3">4.2.1.96</ecNumber>
    </recommendedName>
    <alternativeName>
        <fullName evidence="5">4-alpha-hydroxy-tetrahydropterin dehydratase</fullName>
    </alternativeName>
</protein>